<name>A0AAX4JHX6_9CAUD</name>
<dbReference type="Proteomes" id="UP001432380">
    <property type="component" value="Segment"/>
</dbReference>
<accession>A0AAX4JHX6</accession>
<sequence length="150" mass="15383">MYDFGQNNQWGLGTNSFNFGGGAPVGAVPYGSLNTYGMASPTLGGGPLGGATGALGNGAGSFGGLGLNMPTLQLGLGAIGSLANLWGGFQAQKLARDQFDFTKGITNTNLNNSIKSYNTALEDRARARGAAEGQTADQIASYVDRNRISR</sequence>
<dbReference type="EMBL" id="PP079243">
    <property type="protein sequence ID" value="WVK89989.1"/>
    <property type="molecule type" value="Genomic_DNA"/>
</dbReference>
<evidence type="ECO:0000313" key="2">
    <source>
        <dbReference type="Proteomes" id="UP001432380"/>
    </source>
</evidence>
<proteinExistence type="predicted"/>
<protein>
    <submittedName>
        <fullName evidence="1">Uncharacterized protein</fullName>
    </submittedName>
</protein>
<reference evidence="1" key="1">
    <citation type="submission" date="2024-01" db="EMBL/GenBank/DDBJ databases">
        <authorList>
            <person name="Zhu Q."/>
        </authorList>
    </citation>
    <scope>NUCLEOTIDE SEQUENCE</scope>
</reference>
<evidence type="ECO:0000313" key="1">
    <source>
        <dbReference type="EMBL" id="WVK89989.1"/>
    </source>
</evidence>
<organism evidence="1 2">
    <name type="scientific">Burkholderia phage vB_BpP_HN02</name>
    <dbReference type="NCBI Taxonomy" id="3116925"/>
    <lineage>
        <taxon>Viruses</taxon>
        <taxon>Duplodnaviria</taxon>
        <taxon>Heunggongvirae</taxon>
        <taxon>Uroviricota</taxon>
        <taxon>Caudoviricetes</taxon>
        <taxon>Schitoviridae</taxon>
    </lineage>
</organism>